<protein>
    <submittedName>
        <fullName evidence="2">Uncharacterized protein</fullName>
    </submittedName>
</protein>
<organism evidence="2">
    <name type="scientific">bioreactor metagenome</name>
    <dbReference type="NCBI Taxonomy" id="1076179"/>
    <lineage>
        <taxon>unclassified sequences</taxon>
        <taxon>metagenomes</taxon>
        <taxon>ecological metagenomes</taxon>
    </lineage>
</organism>
<accession>A0A644WPN3</accession>
<name>A0A644WPN3_9ZZZZ</name>
<evidence type="ECO:0000256" key="1">
    <source>
        <dbReference type="SAM" id="MobiDB-lite"/>
    </source>
</evidence>
<gene>
    <name evidence="2" type="ORF">SDC9_50509</name>
</gene>
<feature type="region of interest" description="Disordered" evidence="1">
    <location>
        <begin position="12"/>
        <end position="66"/>
    </location>
</feature>
<dbReference type="EMBL" id="VSSQ01001020">
    <property type="protein sequence ID" value="MPM04234.1"/>
    <property type="molecule type" value="Genomic_DNA"/>
</dbReference>
<evidence type="ECO:0000313" key="2">
    <source>
        <dbReference type="EMBL" id="MPM04234.1"/>
    </source>
</evidence>
<reference evidence="2" key="1">
    <citation type="submission" date="2019-08" db="EMBL/GenBank/DDBJ databases">
        <authorList>
            <person name="Kucharzyk K."/>
            <person name="Murdoch R.W."/>
            <person name="Higgins S."/>
            <person name="Loffler F."/>
        </authorList>
    </citation>
    <scope>NUCLEOTIDE SEQUENCE</scope>
</reference>
<dbReference type="AlphaFoldDB" id="A0A644WPN3"/>
<sequence>MPRLLVDLFRRQRPGSEPLGDGRLGHGLRHSRSDFVGEQVGDDAPAGKASPVHRPRNGPGGRHENVLVQPLCPHIQETPGNPRVGVEVRHGVGCSREPFGEDGSPCLGGFRGGYLRLGHGEGEDDASLVHGAHMRGADFAP</sequence>
<proteinExistence type="predicted"/>
<comment type="caution">
    <text evidence="2">The sequence shown here is derived from an EMBL/GenBank/DDBJ whole genome shotgun (WGS) entry which is preliminary data.</text>
</comment>